<comment type="catalytic activity">
    <reaction evidence="1">
        <text>ATP + protein L-histidine = ADP + protein N-phospho-L-histidine.</text>
        <dbReference type="EC" id="2.7.13.3"/>
    </reaction>
</comment>
<evidence type="ECO:0000256" key="10">
    <source>
        <dbReference type="ARBA" id="ARBA00023136"/>
    </source>
</evidence>
<dbReference type="InterPro" id="IPR003661">
    <property type="entry name" value="HisK_dim/P_dom"/>
</dbReference>
<dbReference type="SMART" id="SM00387">
    <property type="entry name" value="HATPase_c"/>
    <property type="match status" value="1"/>
</dbReference>
<dbReference type="Gene3D" id="1.10.287.130">
    <property type="match status" value="1"/>
</dbReference>
<dbReference type="AlphaFoldDB" id="A0A7W7FWN7"/>
<dbReference type="PROSITE" id="PS50885">
    <property type="entry name" value="HAMP"/>
    <property type="match status" value="1"/>
</dbReference>
<dbReference type="Gene3D" id="3.30.565.10">
    <property type="entry name" value="Histidine kinase-like ATPase, C-terminal domain"/>
    <property type="match status" value="1"/>
</dbReference>
<evidence type="ECO:0000256" key="7">
    <source>
        <dbReference type="ARBA" id="ARBA00022777"/>
    </source>
</evidence>
<dbReference type="RefSeq" id="WP_312989126.1">
    <property type="nucleotide sequence ID" value="NZ_BAAAUI010000014.1"/>
</dbReference>
<keyword evidence="8 12" id="KW-1133">Transmembrane helix</keyword>
<dbReference type="SMART" id="SM00304">
    <property type="entry name" value="HAMP"/>
    <property type="match status" value="1"/>
</dbReference>
<dbReference type="Pfam" id="PF00672">
    <property type="entry name" value="HAMP"/>
    <property type="match status" value="1"/>
</dbReference>
<dbReference type="Proteomes" id="UP000533598">
    <property type="component" value="Unassembled WGS sequence"/>
</dbReference>
<dbReference type="SUPFAM" id="SSF55874">
    <property type="entry name" value="ATPase domain of HSP90 chaperone/DNA topoisomerase II/histidine kinase"/>
    <property type="match status" value="1"/>
</dbReference>
<evidence type="ECO:0000256" key="6">
    <source>
        <dbReference type="ARBA" id="ARBA00022692"/>
    </source>
</evidence>
<dbReference type="CDD" id="cd00075">
    <property type="entry name" value="HATPase"/>
    <property type="match status" value="1"/>
</dbReference>
<keyword evidence="10 12" id="KW-0472">Membrane</keyword>
<reference evidence="16 17" key="1">
    <citation type="submission" date="2020-08" db="EMBL/GenBank/DDBJ databases">
        <title>Sequencing the genomes of 1000 actinobacteria strains.</title>
        <authorList>
            <person name="Klenk H.-P."/>
        </authorList>
    </citation>
    <scope>NUCLEOTIDE SEQUENCE [LARGE SCALE GENOMIC DNA]</scope>
    <source>
        <strain evidence="16 17">DSM 44230</strain>
    </source>
</reference>
<keyword evidence="4" id="KW-0597">Phosphoprotein</keyword>
<comment type="caution">
    <text evidence="16">The sequence shown here is derived from an EMBL/GenBank/DDBJ whole genome shotgun (WGS) entry which is preliminary data.</text>
</comment>
<dbReference type="CDD" id="cd06225">
    <property type="entry name" value="HAMP"/>
    <property type="match status" value="1"/>
</dbReference>
<evidence type="ECO:0000259" key="14">
    <source>
        <dbReference type="PROSITE" id="PS50109"/>
    </source>
</evidence>
<dbReference type="Pfam" id="PF02518">
    <property type="entry name" value="HATPase_c"/>
    <property type="match status" value="1"/>
</dbReference>
<keyword evidence="9" id="KW-0902">Two-component regulatory system</keyword>
<dbReference type="PRINTS" id="PR00344">
    <property type="entry name" value="BCTRLSENSOR"/>
</dbReference>
<keyword evidence="5" id="KW-0808">Transferase</keyword>
<feature type="domain" description="HAMP" evidence="15">
    <location>
        <begin position="185"/>
        <end position="237"/>
    </location>
</feature>
<accession>A0A7W7FWN7</accession>
<evidence type="ECO:0000256" key="1">
    <source>
        <dbReference type="ARBA" id="ARBA00000085"/>
    </source>
</evidence>
<organism evidence="16 17">
    <name type="scientific">Crossiella cryophila</name>
    <dbReference type="NCBI Taxonomy" id="43355"/>
    <lineage>
        <taxon>Bacteria</taxon>
        <taxon>Bacillati</taxon>
        <taxon>Actinomycetota</taxon>
        <taxon>Actinomycetes</taxon>
        <taxon>Pseudonocardiales</taxon>
        <taxon>Pseudonocardiaceae</taxon>
        <taxon>Crossiella</taxon>
    </lineage>
</organism>
<evidence type="ECO:0000256" key="4">
    <source>
        <dbReference type="ARBA" id="ARBA00022553"/>
    </source>
</evidence>
<dbReference type="Gene3D" id="6.10.340.10">
    <property type="match status" value="1"/>
</dbReference>
<dbReference type="PROSITE" id="PS50109">
    <property type="entry name" value="HIS_KIN"/>
    <property type="match status" value="1"/>
</dbReference>
<dbReference type="SUPFAM" id="SSF158472">
    <property type="entry name" value="HAMP domain-like"/>
    <property type="match status" value="1"/>
</dbReference>
<keyword evidence="7 16" id="KW-0418">Kinase</keyword>
<evidence type="ECO:0000256" key="12">
    <source>
        <dbReference type="SAM" id="Phobius"/>
    </source>
</evidence>
<dbReference type="EMBL" id="JACHMH010000001">
    <property type="protein sequence ID" value="MBB4681696.1"/>
    <property type="molecule type" value="Genomic_DNA"/>
</dbReference>
<evidence type="ECO:0000256" key="8">
    <source>
        <dbReference type="ARBA" id="ARBA00022989"/>
    </source>
</evidence>
<feature type="compositionally biased region" description="Basic and acidic residues" evidence="11">
    <location>
        <begin position="472"/>
        <end position="481"/>
    </location>
</feature>
<dbReference type="GO" id="GO:0000155">
    <property type="term" value="F:phosphorelay sensor kinase activity"/>
    <property type="evidence" value="ECO:0007669"/>
    <property type="project" value="InterPro"/>
</dbReference>
<dbReference type="InterPro" id="IPR004358">
    <property type="entry name" value="Sig_transdc_His_kin-like_C"/>
</dbReference>
<feature type="signal peptide" evidence="13">
    <location>
        <begin position="1"/>
        <end position="21"/>
    </location>
</feature>
<dbReference type="PANTHER" id="PTHR45436">
    <property type="entry name" value="SENSOR HISTIDINE KINASE YKOH"/>
    <property type="match status" value="1"/>
</dbReference>
<protein>
    <recommendedName>
        <fullName evidence="3">histidine kinase</fullName>
        <ecNumber evidence="3">2.7.13.3</ecNumber>
    </recommendedName>
</protein>
<evidence type="ECO:0000313" key="17">
    <source>
        <dbReference type="Proteomes" id="UP000533598"/>
    </source>
</evidence>
<dbReference type="PANTHER" id="PTHR45436:SF5">
    <property type="entry name" value="SENSOR HISTIDINE KINASE TRCS"/>
    <property type="match status" value="1"/>
</dbReference>
<evidence type="ECO:0000259" key="15">
    <source>
        <dbReference type="PROSITE" id="PS50885"/>
    </source>
</evidence>
<evidence type="ECO:0000256" key="9">
    <source>
        <dbReference type="ARBA" id="ARBA00023012"/>
    </source>
</evidence>
<dbReference type="CDD" id="cd00082">
    <property type="entry name" value="HisKA"/>
    <property type="match status" value="1"/>
</dbReference>
<evidence type="ECO:0000256" key="5">
    <source>
        <dbReference type="ARBA" id="ARBA00022679"/>
    </source>
</evidence>
<evidence type="ECO:0000256" key="13">
    <source>
        <dbReference type="SAM" id="SignalP"/>
    </source>
</evidence>
<dbReference type="Pfam" id="PF00512">
    <property type="entry name" value="HisKA"/>
    <property type="match status" value="1"/>
</dbReference>
<evidence type="ECO:0000256" key="2">
    <source>
        <dbReference type="ARBA" id="ARBA00004236"/>
    </source>
</evidence>
<evidence type="ECO:0000256" key="11">
    <source>
        <dbReference type="SAM" id="MobiDB-lite"/>
    </source>
</evidence>
<name>A0A7W7FWN7_9PSEU</name>
<feature type="chain" id="PRO_5038940654" description="histidine kinase" evidence="13">
    <location>
        <begin position="22"/>
        <end position="510"/>
    </location>
</feature>
<dbReference type="SUPFAM" id="SSF47384">
    <property type="entry name" value="Homodimeric domain of signal transducing histidine kinase"/>
    <property type="match status" value="1"/>
</dbReference>
<dbReference type="InterPro" id="IPR003594">
    <property type="entry name" value="HATPase_dom"/>
</dbReference>
<proteinExistence type="predicted"/>
<dbReference type="SMART" id="SM00388">
    <property type="entry name" value="HisKA"/>
    <property type="match status" value="1"/>
</dbReference>
<dbReference type="InterPro" id="IPR036890">
    <property type="entry name" value="HATPase_C_sf"/>
</dbReference>
<gene>
    <name evidence="16" type="ORF">HNR67_007814</name>
</gene>
<dbReference type="InterPro" id="IPR005467">
    <property type="entry name" value="His_kinase_dom"/>
</dbReference>
<feature type="transmembrane region" description="Helical" evidence="12">
    <location>
        <begin position="162"/>
        <end position="183"/>
    </location>
</feature>
<evidence type="ECO:0000313" key="16">
    <source>
        <dbReference type="EMBL" id="MBB4681696.1"/>
    </source>
</evidence>
<keyword evidence="17" id="KW-1185">Reference proteome</keyword>
<dbReference type="EC" id="2.7.13.3" evidence="3"/>
<keyword evidence="6 12" id="KW-0812">Transmembrane</keyword>
<feature type="region of interest" description="Disordered" evidence="11">
    <location>
        <begin position="464"/>
        <end position="510"/>
    </location>
</feature>
<feature type="compositionally biased region" description="Pro residues" evidence="11">
    <location>
        <begin position="499"/>
        <end position="510"/>
    </location>
</feature>
<evidence type="ECO:0000256" key="3">
    <source>
        <dbReference type="ARBA" id="ARBA00012438"/>
    </source>
</evidence>
<dbReference type="InterPro" id="IPR036097">
    <property type="entry name" value="HisK_dim/P_sf"/>
</dbReference>
<dbReference type="GO" id="GO:0005886">
    <property type="term" value="C:plasma membrane"/>
    <property type="evidence" value="ECO:0007669"/>
    <property type="project" value="UniProtKB-SubCell"/>
</dbReference>
<sequence>MLRRLLAVLVPLLVAMAAAFGVPLAAAIGQQETQSVYLDRLSDASRFAALAENVLALDRTAPLQDELTRYHRLYNIPAVLVDPGGNVMLPSDTPIDLNTPGVREGLSVAFAGYRPNPPGVVWPWQTTPLVVVEPVGRDSQVVAAVVTVSPSDSLRHQIVNTWLLLALNGLVPLLALIGAAWPVSRWILRPIRRLDEVTARVASGRLDARADVHGPPELRTLASSFNTMVDVVGRALRRQRDFVADASHQLRNPLASLRLAVENLEPHLPDEPARQAHQLAVEEAEEMGRVLDALLAATRLDSAAAAEPVELDELVAAHEPAWQANAQRAAIRLRLDIPEGLRVLEPPGGLGSVLDELVGNAIRLSGGTRVRVWARHEDPADSTEDGHVELHVIDDGVGLDEAELSVALHRFWRSPKHQNISGTGLGLAICSELVTSAGGEFRLHQAHPHGLDVAIRLPVAPAEQLFDPTDPADGRPDGERKHLSRPPVLPPEDEDDDPPPPPPSTLPAGI</sequence>
<dbReference type="InterPro" id="IPR003660">
    <property type="entry name" value="HAMP_dom"/>
</dbReference>
<comment type="subcellular location">
    <subcellularLocation>
        <location evidence="2">Cell membrane</location>
    </subcellularLocation>
</comment>
<dbReference type="InterPro" id="IPR050428">
    <property type="entry name" value="TCS_sensor_his_kinase"/>
</dbReference>
<keyword evidence="13" id="KW-0732">Signal</keyword>
<feature type="domain" description="Histidine kinase" evidence="14">
    <location>
        <begin position="245"/>
        <end position="461"/>
    </location>
</feature>